<feature type="transmembrane region" description="Helical" evidence="1">
    <location>
        <begin position="95"/>
        <end position="113"/>
    </location>
</feature>
<keyword evidence="1" id="KW-0472">Membrane</keyword>
<accession>A0A1I0JU11</accession>
<evidence type="ECO:0000313" key="3">
    <source>
        <dbReference type="EMBL" id="SEU13323.1"/>
    </source>
</evidence>
<organism evidence="3 4">
    <name type="scientific">Natrinema hispanicum</name>
    <dbReference type="NCBI Taxonomy" id="392421"/>
    <lineage>
        <taxon>Archaea</taxon>
        <taxon>Methanobacteriati</taxon>
        <taxon>Methanobacteriota</taxon>
        <taxon>Stenosarchaea group</taxon>
        <taxon>Halobacteria</taxon>
        <taxon>Halobacteriales</taxon>
        <taxon>Natrialbaceae</taxon>
        <taxon>Natrinema</taxon>
    </lineage>
</organism>
<dbReference type="RefSeq" id="WP_149782717.1">
    <property type="nucleotide sequence ID" value="NZ_FMZP01000086.1"/>
</dbReference>
<sequence>MTVIQLIAFWPFGGLVLTGIATSFVEPLVLPSSAALGILAIVGHQLIQLVSWFRSSNYKTVAATGGISKTYLALLFLLAFIAPVIIGAVQTVGVAQVGLSLILIGSKVVYDILEFRKPRFVQSTMFIDETVGEEPTVKIPDGKTVAEFHTDWRAALIVSLFRGILFSFVMPTVLVVLVGGLIGGIVSGTLSGAIAGAATIIAIRTFFQIFVGWITIKPIVYRVYPDAVVVYNRLTGEAQVIISREEIEYVALSDSLITSILPDWFRSVRLEQDDGEKRHIAYISEADSLVQLLDTSS</sequence>
<reference evidence="3" key="2">
    <citation type="submission" date="2016-10" db="EMBL/GenBank/DDBJ databases">
        <authorList>
            <person name="de Groot N.N."/>
        </authorList>
    </citation>
    <scope>NUCLEOTIDE SEQUENCE [LARGE SCALE GENOMIC DNA]</scope>
    <source>
        <strain evidence="3">CDM_6</strain>
    </source>
</reference>
<evidence type="ECO:0000256" key="1">
    <source>
        <dbReference type="SAM" id="Phobius"/>
    </source>
</evidence>
<proteinExistence type="predicted"/>
<dbReference type="AlphaFoldDB" id="A0A1I0JU11"/>
<feature type="transmembrane region" description="Helical" evidence="1">
    <location>
        <begin position="192"/>
        <end position="216"/>
    </location>
</feature>
<dbReference type="EMBL" id="FMZP01000086">
    <property type="protein sequence ID" value="SDD97379.1"/>
    <property type="molecule type" value="Genomic_DNA"/>
</dbReference>
<dbReference type="Proteomes" id="UP000324021">
    <property type="component" value="Unassembled WGS sequence"/>
</dbReference>
<reference evidence="4 5" key="1">
    <citation type="submission" date="2016-10" db="EMBL/GenBank/DDBJ databases">
        <authorList>
            <person name="Varghese N."/>
            <person name="Submissions S."/>
        </authorList>
    </citation>
    <scope>NUCLEOTIDE SEQUENCE [LARGE SCALE GENOMIC DNA]</scope>
    <source>
        <strain evidence="2 5">CDM_1</strain>
        <strain evidence="4">CDM_6</strain>
    </source>
</reference>
<feature type="transmembrane region" description="Helical" evidence="1">
    <location>
        <begin position="28"/>
        <end position="50"/>
    </location>
</feature>
<protein>
    <submittedName>
        <fullName evidence="3">Uncharacterized protein</fullName>
    </submittedName>
</protein>
<feature type="transmembrane region" description="Helical" evidence="1">
    <location>
        <begin position="163"/>
        <end position="186"/>
    </location>
</feature>
<dbReference type="EMBL" id="FOIC01000058">
    <property type="protein sequence ID" value="SEU13323.1"/>
    <property type="molecule type" value="Genomic_DNA"/>
</dbReference>
<keyword evidence="1" id="KW-0812">Transmembrane</keyword>
<evidence type="ECO:0000313" key="2">
    <source>
        <dbReference type="EMBL" id="SDD97379.1"/>
    </source>
</evidence>
<feature type="transmembrane region" description="Helical" evidence="1">
    <location>
        <begin position="71"/>
        <end position="89"/>
    </location>
</feature>
<gene>
    <name evidence="3" type="ORF">SAMN04488694_1585</name>
    <name evidence="2" type="ORF">SAMN05192552_10866</name>
</gene>
<dbReference type="Proteomes" id="UP000199320">
    <property type="component" value="Unassembled WGS sequence"/>
</dbReference>
<evidence type="ECO:0000313" key="4">
    <source>
        <dbReference type="Proteomes" id="UP000199320"/>
    </source>
</evidence>
<keyword evidence="1" id="KW-1133">Transmembrane helix</keyword>
<name>A0A1I0JU11_9EURY</name>
<keyword evidence="4" id="KW-1185">Reference proteome</keyword>
<evidence type="ECO:0000313" key="5">
    <source>
        <dbReference type="Proteomes" id="UP000324021"/>
    </source>
</evidence>